<dbReference type="Proteomes" id="UP000053660">
    <property type="component" value="Unassembled WGS sequence"/>
</dbReference>
<gene>
    <name evidence="1" type="ORF">OESDEN_07190</name>
</gene>
<dbReference type="EMBL" id="KN551055">
    <property type="protein sequence ID" value="KHJ92907.1"/>
    <property type="molecule type" value="Genomic_DNA"/>
</dbReference>
<name>A0A0B1TAR3_OESDE</name>
<keyword evidence="2" id="KW-1185">Reference proteome</keyword>
<organism evidence="1 2">
    <name type="scientific">Oesophagostomum dentatum</name>
    <name type="common">Nodular worm</name>
    <dbReference type="NCBI Taxonomy" id="61180"/>
    <lineage>
        <taxon>Eukaryota</taxon>
        <taxon>Metazoa</taxon>
        <taxon>Ecdysozoa</taxon>
        <taxon>Nematoda</taxon>
        <taxon>Chromadorea</taxon>
        <taxon>Rhabditida</taxon>
        <taxon>Rhabditina</taxon>
        <taxon>Rhabditomorpha</taxon>
        <taxon>Strongyloidea</taxon>
        <taxon>Strongylidae</taxon>
        <taxon>Oesophagostomum</taxon>
    </lineage>
</organism>
<accession>A0A0B1TAR3</accession>
<sequence>MMLAKLGKKIWLTMKASNCRSGLIELTWKSMDPKLVLQIKRT</sequence>
<reference evidence="1 2" key="1">
    <citation type="submission" date="2014-03" db="EMBL/GenBank/DDBJ databases">
        <title>Draft genome of the hookworm Oesophagostomum dentatum.</title>
        <authorList>
            <person name="Mitreva M."/>
        </authorList>
    </citation>
    <scope>NUCLEOTIDE SEQUENCE [LARGE SCALE GENOMIC DNA]</scope>
    <source>
        <strain evidence="1 2">OD-Hann</strain>
    </source>
</reference>
<proteinExistence type="predicted"/>
<protein>
    <submittedName>
        <fullName evidence="1">Uncharacterized protein</fullName>
    </submittedName>
</protein>
<dbReference type="AlphaFoldDB" id="A0A0B1TAR3"/>
<evidence type="ECO:0000313" key="2">
    <source>
        <dbReference type="Proteomes" id="UP000053660"/>
    </source>
</evidence>
<evidence type="ECO:0000313" key="1">
    <source>
        <dbReference type="EMBL" id="KHJ92907.1"/>
    </source>
</evidence>